<protein>
    <submittedName>
        <fullName evidence="2">DUF2141 domain-containing protein</fullName>
    </submittedName>
</protein>
<accession>A0ABX8GUR2</accession>
<evidence type="ECO:0000313" key="3">
    <source>
        <dbReference type="Proteomes" id="UP000682802"/>
    </source>
</evidence>
<sequence>MIYLFILYFCSFLVPTSQTSTITLTLEGISNSKGNVVVVLYNNEEDYFYNLNYYRKVTLKPTSNKLIVSFKEIPIGTYAISAYHDEDENEEITTNIIGVPLEKYGYSNNKFGRLVAPKYSEVSFSTLNTNVTNLVINLK</sequence>
<feature type="chain" id="PRO_5045659443" evidence="1">
    <location>
        <begin position="20"/>
        <end position="139"/>
    </location>
</feature>
<proteinExistence type="predicted"/>
<name>A0ABX8GUR2_9BACT</name>
<organism evidence="2 3">
    <name type="scientific">Flammeovirga kamogawensis</name>
    <dbReference type="NCBI Taxonomy" id="373891"/>
    <lineage>
        <taxon>Bacteria</taxon>
        <taxon>Pseudomonadati</taxon>
        <taxon>Bacteroidota</taxon>
        <taxon>Cytophagia</taxon>
        <taxon>Cytophagales</taxon>
        <taxon>Flammeovirgaceae</taxon>
        <taxon>Flammeovirga</taxon>
    </lineage>
</organism>
<dbReference type="RefSeq" id="WP_144074071.1">
    <property type="nucleotide sequence ID" value="NZ_CP076128.1"/>
</dbReference>
<evidence type="ECO:0000313" key="2">
    <source>
        <dbReference type="EMBL" id="QWG06665.1"/>
    </source>
</evidence>
<dbReference type="EMBL" id="CP076128">
    <property type="protein sequence ID" value="QWG06665.1"/>
    <property type="molecule type" value="Genomic_DNA"/>
</dbReference>
<reference evidence="2 3" key="1">
    <citation type="submission" date="2021-05" db="EMBL/GenBank/DDBJ databases">
        <title>Comparative genomic studies on the polysaccharide-degrading batcterial strains of the Flammeovirga genus.</title>
        <authorList>
            <person name="Zewei F."/>
            <person name="Zheng Z."/>
            <person name="Yu L."/>
            <person name="Ruyue G."/>
            <person name="Yanhong M."/>
            <person name="Yuanyuan C."/>
            <person name="Jingyan G."/>
            <person name="Wenjun H."/>
        </authorList>
    </citation>
    <scope>NUCLEOTIDE SEQUENCE [LARGE SCALE GENOMIC DNA]</scope>
    <source>
        <strain evidence="2 3">YS10</strain>
    </source>
</reference>
<dbReference type="Proteomes" id="UP000682802">
    <property type="component" value="Chromosome 1"/>
</dbReference>
<keyword evidence="3" id="KW-1185">Reference proteome</keyword>
<evidence type="ECO:0000256" key="1">
    <source>
        <dbReference type="SAM" id="SignalP"/>
    </source>
</evidence>
<gene>
    <name evidence="2" type="ORF">KM029_15315</name>
</gene>
<dbReference type="InterPro" id="IPR018673">
    <property type="entry name" value="DUF2141"/>
</dbReference>
<feature type="signal peptide" evidence="1">
    <location>
        <begin position="1"/>
        <end position="19"/>
    </location>
</feature>
<keyword evidence="1" id="KW-0732">Signal</keyword>
<dbReference type="Pfam" id="PF09912">
    <property type="entry name" value="DUF2141"/>
    <property type="match status" value="1"/>
</dbReference>